<dbReference type="EMBL" id="CM047736">
    <property type="protein sequence ID" value="KAJ0054530.1"/>
    <property type="molecule type" value="Genomic_DNA"/>
</dbReference>
<organism evidence="1 2">
    <name type="scientific">Pistacia integerrima</name>
    <dbReference type="NCBI Taxonomy" id="434235"/>
    <lineage>
        <taxon>Eukaryota</taxon>
        <taxon>Viridiplantae</taxon>
        <taxon>Streptophyta</taxon>
        <taxon>Embryophyta</taxon>
        <taxon>Tracheophyta</taxon>
        <taxon>Spermatophyta</taxon>
        <taxon>Magnoliopsida</taxon>
        <taxon>eudicotyledons</taxon>
        <taxon>Gunneridae</taxon>
        <taxon>Pentapetalae</taxon>
        <taxon>rosids</taxon>
        <taxon>malvids</taxon>
        <taxon>Sapindales</taxon>
        <taxon>Anacardiaceae</taxon>
        <taxon>Pistacia</taxon>
    </lineage>
</organism>
<protein>
    <submittedName>
        <fullName evidence="1">Uncharacterized protein</fullName>
    </submittedName>
</protein>
<evidence type="ECO:0000313" key="2">
    <source>
        <dbReference type="Proteomes" id="UP001163603"/>
    </source>
</evidence>
<gene>
    <name evidence="1" type="ORF">Pint_01187</name>
</gene>
<dbReference type="Proteomes" id="UP001163603">
    <property type="component" value="Chromosome 1"/>
</dbReference>
<keyword evidence="2" id="KW-1185">Reference proteome</keyword>
<comment type="caution">
    <text evidence="1">The sequence shown here is derived from an EMBL/GenBank/DDBJ whole genome shotgun (WGS) entry which is preliminary data.</text>
</comment>
<accession>A0ACC0ZR98</accession>
<reference evidence="2" key="1">
    <citation type="journal article" date="2023" name="G3 (Bethesda)">
        <title>Genome assembly and association tests identify interacting loci associated with vigor, precocity, and sex in interspecific pistachio rootstocks.</title>
        <authorList>
            <person name="Palmer W."/>
            <person name="Jacygrad E."/>
            <person name="Sagayaradj S."/>
            <person name="Cavanaugh K."/>
            <person name="Han R."/>
            <person name="Bertier L."/>
            <person name="Beede B."/>
            <person name="Kafkas S."/>
            <person name="Golino D."/>
            <person name="Preece J."/>
            <person name="Michelmore R."/>
        </authorList>
    </citation>
    <scope>NUCLEOTIDE SEQUENCE [LARGE SCALE GENOMIC DNA]</scope>
</reference>
<proteinExistence type="predicted"/>
<sequence length="158" mass="18073">MDSWVVAVIFVFLLIVSSGRTSADDNTSFYENYKLTWGFGHALLSNQEREIQLSLYSNSGGAGFESKVPYASGFFHIRMKIPDKNSSGVVTTFYITSRSDNHDEIDIEMLGNNGPPCKLHTNLFTNGRGNREQRLNLWFDPTKDFHSYRLLWNEHQVV</sequence>
<name>A0ACC0ZR98_9ROSI</name>
<evidence type="ECO:0000313" key="1">
    <source>
        <dbReference type="EMBL" id="KAJ0054530.1"/>
    </source>
</evidence>